<feature type="chain" id="PRO_5016343463" description="Aminopeptidase N" evidence="12">
    <location>
        <begin position="19"/>
        <end position="854"/>
    </location>
</feature>
<evidence type="ECO:0000256" key="1">
    <source>
        <dbReference type="ARBA" id="ARBA00000098"/>
    </source>
</evidence>
<dbReference type="PRINTS" id="PR00756">
    <property type="entry name" value="ALADIPTASE"/>
</dbReference>
<evidence type="ECO:0000256" key="12">
    <source>
        <dbReference type="SAM" id="SignalP"/>
    </source>
</evidence>
<dbReference type="GO" id="GO:0006508">
    <property type="term" value="P:proteolysis"/>
    <property type="evidence" value="ECO:0007669"/>
    <property type="project" value="UniProtKB-KW"/>
</dbReference>
<dbReference type="GO" id="GO:0043171">
    <property type="term" value="P:peptide catabolic process"/>
    <property type="evidence" value="ECO:0007669"/>
    <property type="project" value="TreeGrafter"/>
</dbReference>
<dbReference type="GO" id="GO:0042277">
    <property type="term" value="F:peptide binding"/>
    <property type="evidence" value="ECO:0007669"/>
    <property type="project" value="TreeGrafter"/>
</dbReference>
<dbReference type="OrthoDB" id="100605at2"/>
<accession>A0A2Z3GMD8</accession>
<name>A0A2Z3GMD8_9BACT</name>
<keyword evidence="16" id="KW-1185">Reference proteome</keyword>
<dbReference type="GO" id="GO:0005615">
    <property type="term" value="C:extracellular space"/>
    <property type="evidence" value="ECO:0007669"/>
    <property type="project" value="TreeGrafter"/>
</dbReference>
<keyword evidence="11" id="KW-0482">Metalloprotease</keyword>
<evidence type="ECO:0000313" key="15">
    <source>
        <dbReference type="EMBL" id="AWM32366.1"/>
    </source>
</evidence>
<reference evidence="16" key="1">
    <citation type="submission" date="2018-04" db="EMBL/GenBank/DDBJ databases">
        <title>Complete genome of Antarctic heterotrophic bacterium Hymenobacter nivis.</title>
        <authorList>
            <person name="Terashima M."/>
        </authorList>
    </citation>
    <scope>NUCLEOTIDE SEQUENCE [LARGE SCALE GENOMIC DNA]</scope>
    <source>
        <strain evidence="16">NBRC 111535</strain>
    </source>
</reference>
<comment type="cofactor">
    <cofactor evidence="2">
        <name>Zn(2+)</name>
        <dbReference type="ChEBI" id="CHEBI:29105"/>
    </cofactor>
</comment>
<evidence type="ECO:0000256" key="10">
    <source>
        <dbReference type="ARBA" id="ARBA00022833"/>
    </source>
</evidence>
<feature type="domain" description="Aminopeptidase N-like N-terminal" evidence="14">
    <location>
        <begin position="139"/>
        <end position="211"/>
    </location>
</feature>
<comment type="similarity">
    <text evidence="3">Belongs to the peptidase M1 family.</text>
</comment>
<dbReference type="InterPro" id="IPR050344">
    <property type="entry name" value="Peptidase_M1_aminopeptidases"/>
</dbReference>
<dbReference type="CDD" id="cd09602">
    <property type="entry name" value="M1_APN"/>
    <property type="match status" value="1"/>
</dbReference>
<evidence type="ECO:0000256" key="7">
    <source>
        <dbReference type="ARBA" id="ARBA00022670"/>
    </source>
</evidence>
<dbReference type="InterPro" id="IPR042097">
    <property type="entry name" value="Aminopeptidase_N-like_N_sf"/>
</dbReference>
<dbReference type="InterPro" id="IPR027268">
    <property type="entry name" value="Peptidase_M4/M1_CTD_sf"/>
</dbReference>
<evidence type="ECO:0000259" key="14">
    <source>
        <dbReference type="Pfam" id="PF17900"/>
    </source>
</evidence>
<dbReference type="Proteomes" id="UP000245999">
    <property type="component" value="Chromosome"/>
</dbReference>
<dbReference type="Pfam" id="PF01433">
    <property type="entry name" value="Peptidase_M1"/>
    <property type="match status" value="1"/>
</dbReference>
<organism evidence="15 16">
    <name type="scientific">Hymenobacter nivis</name>
    <dbReference type="NCBI Taxonomy" id="1850093"/>
    <lineage>
        <taxon>Bacteria</taxon>
        <taxon>Pseudomonadati</taxon>
        <taxon>Bacteroidota</taxon>
        <taxon>Cytophagia</taxon>
        <taxon>Cytophagales</taxon>
        <taxon>Hymenobacteraceae</taxon>
        <taxon>Hymenobacter</taxon>
    </lineage>
</organism>
<dbReference type="InterPro" id="IPR014782">
    <property type="entry name" value="Peptidase_M1_dom"/>
</dbReference>
<keyword evidence="8" id="KW-0479">Metal-binding</keyword>
<evidence type="ECO:0000256" key="6">
    <source>
        <dbReference type="ARBA" id="ARBA00022438"/>
    </source>
</evidence>
<dbReference type="GO" id="GO:0016285">
    <property type="term" value="F:alanyl aminopeptidase activity"/>
    <property type="evidence" value="ECO:0007669"/>
    <property type="project" value="UniProtKB-EC"/>
</dbReference>
<evidence type="ECO:0000256" key="4">
    <source>
        <dbReference type="ARBA" id="ARBA00012564"/>
    </source>
</evidence>
<dbReference type="GO" id="GO:0016020">
    <property type="term" value="C:membrane"/>
    <property type="evidence" value="ECO:0007669"/>
    <property type="project" value="TreeGrafter"/>
</dbReference>
<protein>
    <recommendedName>
        <fullName evidence="5">Aminopeptidase N</fullName>
        <ecNumber evidence="4">3.4.11.2</ecNumber>
    </recommendedName>
</protein>
<dbReference type="InterPro" id="IPR001930">
    <property type="entry name" value="Peptidase_M1"/>
</dbReference>
<dbReference type="SUPFAM" id="SSF63737">
    <property type="entry name" value="Leukotriene A4 hydrolase N-terminal domain"/>
    <property type="match status" value="1"/>
</dbReference>
<dbReference type="GO" id="GO:0008270">
    <property type="term" value="F:zinc ion binding"/>
    <property type="evidence" value="ECO:0007669"/>
    <property type="project" value="InterPro"/>
</dbReference>
<dbReference type="AlphaFoldDB" id="A0A2Z3GMD8"/>
<dbReference type="EC" id="3.4.11.2" evidence="4"/>
<comment type="catalytic activity">
    <reaction evidence="1">
        <text>Release of an N-terminal amino acid, Xaa-|-Yaa- from a peptide, amide or arylamide. Xaa is preferably Ala, but may be most amino acids including Pro (slow action). When a terminal hydrophobic residue is followed by a prolyl residue, the two may be released as an intact Xaa-Pro dipeptide.</text>
        <dbReference type="EC" id="3.4.11.2"/>
    </reaction>
</comment>
<evidence type="ECO:0000256" key="5">
    <source>
        <dbReference type="ARBA" id="ARBA00015611"/>
    </source>
</evidence>
<evidence type="ECO:0000256" key="2">
    <source>
        <dbReference type="ARBA" id="ARBA00001947"/>
    </source>
</evidence>
<dbReference type="Gene3D" id="1.10.390.10">
    <property type="entry name" value="Neutral Protease Domain 2"/>
    <property type="match status" value="1"/>
</dbReference>
<dbReference type="GO" id="GO:0005737">
    <property type="term" value="C:cytoplasm"/>
    <property type="evidence" value="ECO:0007669"/>
    <property type="project" value="TreeGrafter"/>
</dbReference>
<keyword evidence="10" id="KW-0862">Zinc</keyword>
<evidence type="ECO:0000259" key="13">
    <source>
        <dbReference type="Pfam" id="PF01433"/>
    </source>
</evidence>
<keyword evidence="12" id="KW-0732">Signal</keyword>
<dbReference type="InterPro" id="IPR045357">
    <property type="entry name" value="Aminopeptidase_N-like_N"/>
</dbReference>
<feature type="signal peptide" evidence="12">
    <location>
        <begin position="1"/>
        <end position="18"/>
    </location>
</feature>
<dbReference type="GO" id="GO:0070006">
    <property type="term" value="F:metalloaminopeptidase activity"/>
    <property type="evidence" value="ECO:0007669"/>
    <property type="project" value="TreeGrafter"/>
</dbReference>
<dbReference type="Pfam" id="PF17900">
    <property type="entry name" value="Peptidase_M1_N"/>
    <property type="match status" value="1"/>
</dbReference>
<evidence type="ECO:0000256" key="8">
    <source>
        <dbReference type="ARBA" id="ARBA00022723"/>
    </source>
</evidence>
<feature type="domain" description="Peptidase M1 membrane alanine aminopeptidase" evidence="13">
    <location>
        <begin position="252"/>
        <end position="460"/>
    </location>
</feature>
<gene>
    <name evidence="15" type="ORF">DDQ68_05890</name>
</gene>
<evidence type="ECO:0000313" key="16">
    <source>
        <dbReference type="Proteomes" id="UP000245999"/>
    </source>
</evidence>
<evidence type="ECO:0000256" key="3">
    <source>
        <dbReference type="ARBA" id="ARBA00010136"/>
    </source>
</evidence>
<dbReference type="PANTHER" id="PTHR11533:SF174">
    <property type="entry name" value="PUROMYCIN-SENSITIVE AMINOPEPTIDASE-RELATED"/>
    <property type="match status" value="1"/>
</dbReference>
<proteinExistence type="inferred from homology"/>
<keyword evidence="6 15" id="KW-0031">Aminopeptidase</keyword>
<keyword evidence="9" id="KW-0378">Hydrolase</keyword>
<dbReference type="Gene3D" id="2.60.40.1730">
    <property type="entry name" value="tricorn interacting facor f3 domain"/>
    <property type="match status" value="1"/>
</dbReference>
<evidence type="ECO:0000256" key="9">
    <source>
        <dbReference type="ARBA" id="ARBA00022801"/>
    </source>
</evidence>
<dbReference type="PANTHER" id="PTHR11533">
    <property type="entry name" value="PROTEASE M1 ZINC METALLOPROTEASE"/>
    <property type="match status" value="1"/>
</dbReference>
<dbReference type="RefSeq" id="WP_109655479.1">
    <property type="nucleotide sequence ID" value="NZ_CP029145.1"/>
</dbReference>
<dbReference type="SUPFAM" id="SSF55486">
    <property type="entry name" value="Metalloproteases ('zincins'), catalytic domain"/>
    <property type="match status" value="1"/>
</dbReference>
<keyword evidence="7" id="KW-0645">Protease</keyword>
<sequence>MTFFRYLSFLLLPLGALAQGPAAPATPVQTGVSAALARQRAQALRRVAYELHFTLPGPPTLPVAATETVRFELRAAPADSLVLDFKAPAGAVQRLAVNGQLVPPVQRREHVLIAPRYLRRGPNALEITFMAGSRSLNRNPEFAYTLLVPDRARTVFPCFDQPDLKATFALTLTLPAAWRAVANGPLADSARAPGGLKTYRFAPSDTLSTYLFAFAAGKFRTLAREMDGRPMHFYYRETDTAKLGRSMGPIFDIQAGALKFLQDYTQRPYPFQKFDFVGIPDFQYGGMEHPGVIDYKASALFLDGGATREQLNGRANLLAHETSHMWFGDLVTMRWFDDVWTKEVFANFMADKISTVTQPDGNFDLKFLTDHYPAAYAVDRTAGANPIRQPLDNLQAAGSLYGNIIYHKAPIMMRQLEHLMGPDAFRDGLREYLKRYAYGNATWPDLIAILDARTPADLQAWNKVWVNEPGRPVFAYQLRTARGKIKSFIISQKGEDGSRRAWPQAFTVALVYADRVDELPANMLGAQLRLRAAEGRPAPQYVLLNAFGEGYGLFPLDAQALPHLGELKNPVMRAAAYINLNENLLAGQAGAPAQVLALLRPLLAHEPEELNLGLLLDQVANVFWRFTPPAERPALAASLEPELWAAVQQVGPPNLKKLLLKAYAGLALSREAQDRLHEIWQTKQPPAGVVLTEDDYTDLAATLAVRAYPGYAQILQTQLARIQNPDRRQRLQYLLPSLSNDVAVRDEFFASLSDAKNREKEAWVASALAYLHHPLRVADSEKYLPQSLALVEELQRTGDIFFPQTWLAATLRWYRTPTAAATVRQFLQERPNYPAPLRAKIEQSADNLYRAAKL</sequence>
<dbReference type="KEGG" id="hnv:DDQ68_05890"/>
<dbReference type="EMBL" id="CP029145">
    <property type="protein sequence ID" value="AWM32366.1"/>
    <property type="molecule type" value="Genomic_DNA"/>
</dbReference>
<evidence type="ECO:0000256" key="11">
    <source>
        <dbReference type="ARBA" id="ARBA00023049"/>
    </source>
</evidence>